<feature type="transmembrane region" description="Helical" evidence="2">
    <location>
        <begin position="54"/>
        <end position="75"/>
    </location>
</feature>
<reference evidence="4" key="1">
    <citation type="journal article" date="2020" name="Stud. Mycol.">
        <title>101 Dothideomycetes genomes: A test case for predicting lifestyles and emergence of pathogens.</title>
        <authorList>
            <person name="Haridas S."/>
            <person name="Albert R."/>
            <person name="Binder M."/>
            <person name="Bloem J."/>
            <person name="LaButti K."/>
            <person name="Salamov A."/>
            <person name="Andreopoulos B."/>
            <person name="Baker S."/>
            <person name="Barry K."/>
            <person name="Bills G."/>
            <person name="Bluhm B."/>
            <person name="Cannon C."/>
            <person name="Castanera R."/>
            <person name="Culley D."/>
            <person name="Daum C."/>
            <person name="Ezra D."/>
            <person name="Gonzalez J."/>
            <person name="Henrissat B."/>
            <person name="Kuo A."/>
            <person name="Liang C."/>
            <person name="Lipzen A."/>
            <person name="Lutzoni F."/>
            <person name="Magnuson J."/>
            <person name="Mondo S."/>
            <person name="Nolan M."/>
            <person name="Ohm R."/>
            <person name="Pangilinan J."/>
            <person name="Park H.-J."/>
            <person name="Ramirez L."/>
            <person name="Alfaro M."/>
            <person name="Sun H."/>
            <person name="Tritt A."/>
            <person name="Yoshinaga Y."/>
            <person name="Zwiers L.-H."/>
            <person name="Turgeon B."/>
            <person name="Goodwin S."/>
            <person name="Spatafora J."/>
            <person name="Crous P."/>
            <person name="Grigoriev I."/>
        </authorList>
    </citation>
    <scope>NUCLEOTIDE SEQUENCE [LARGE SCALE GENOMIC DNA]</scope>
    <source>
        <strain evidence="4">CECT 20119</strain>
    </source>
</reference>
<keyword evidence="2" id="KW-0472">Membrane</keyword>
<dbReference type="PANTHER" id="PTHR33973:SF4">
    <property type="entry name" value="OS07G0153300 PROTEIN"/>
    <property type="match status" value="1"/>
</dbReference>
<dbReference type="EMBL" id="ML992505">
    <property type="protein sequence ID" value="KAF2224146.1"/>
    <property type="molecule type" value="Genomic_DNA"/>
</dbReference>
<evidence type="ECO:0000313" key="3">
    <source>
        <dbReference type="EMBL" id="KAF2224146.1"/>
    </source>
</evidence>
<evidence type="ECO:0000313" key="4">
    <source>
        <dbReference type="Proteomes" id="UP000799538"/>
    </source>
</evidence>
<keyword evidence="4" id="KW-1185">Reference proteome</keyword>
<sequence>MKTRAAHVRDICIGWLVYLFIRFALKIPEVSLAIQLCSGPQWFTPLLPYLNPMWWMPTMILLFKHGIFLYPIYFIKQVVLDPDFSGYYIFKAVAFRPEDLAIDWQHWQKMLSTICFLYVGFGICSVIGNLGGAAKPDKAEELANAEAEDSVEEQSPRMEKFLMPPLLFPAKTTHTRFFPKRHSFAYSYFYVGIPVGWRGRSGTTLSADVDRLAKQQRKYGWFDVNSADYLNRSTKPVTLETKLRTYLRSEGVKDDDWSFAYLCTAPRFLGYSFNPVSFWYIYGAQSELKMMLLEVNNTFDERRMYLLKADDEVNGKFKKSWTKDFHVSPFNSRKGSYSLQAKDPYHAGKSLETSFDNLITLKSSKNHTKLVARVFSEGPAIDPSTITNWQLCRLITGWFWVGFMTFPRIIYEAFKLYFARKLHVWYRPEVLATSLGRRTTAEERLIEGCFSKYLKFLVERSQLPIEIVYHPPGDIGESQRWRSPAAEKTEEGIQSLEIDVTGPAFYSRLIHYPHLTEAFNREGFCTDEKNRTVSLSKPDILDMLLAEDSKRPGIKRYNRVEKWQWDVLKNSRCSPPPVNYEEEPPRKPTPGMSVEDIRPPRLSQLDHFVMQRITADEAAEYRTLVTKTFLAQRYALGITPLITLADYILRVALIVAAYLSTLAAVTSCEATVTALAGSDVWLARDKSNLLIACGGSLVGSHLVHIWSRIKGTIKVYRDSI</sequence>
<dbReference type="OrthoDB" id="3340520at2759"/>
<evidence type="ECO:0000256" key="2">
    <source>
        <dbReference type="SAM" id="Phobius"/>
    </source>
</evidence>
<gene>
    <name evidence="3" type="ORF">BDZ85DRAFT_260475</name>
</gene>
<keyword evidence="2" id="KW-0812">Transmembrane</keyword>
<keyword evidence="2" id="KW-1133">Transmembrane helix</keyword>
<name>A0A6A6GEL1_9PEZI</name>
<evidence type="ECO:0008006" key="5">
    <source>
        <dbReference type="Google" id="ProtNLM"/>
    </source>
</evidence>
<feature type="transmembrane region" description="Helical" evidence="2">
    <location>
        <begin position="12"/>
        <end position="34"/>
    </location>
</feature>
<feature type="region of interest" description="Disordered" evidence="1">
    <location>
        <begin position="576"/>
        <end position="596"/>
    </location>
</feature>
<dbReference type="Proteomes" id="UP000799538">
    <property type="component" value="Unassembled WGS sequence"/>
</dbReference>
<protein>
    <recommendedName>
        <fullName evidence="5">DUF1365-domain-containing protein</fullName>
    </recommendedName>
</protein>
<feature type="transmembrane region" description="Helical" evidence="2">
    <location>
        <begin position="115"/>
        <end position="134"/>
    </location>
</feature>
<dbReference type="AlphaFoldDB" id="A0A6A6GEL1"/>
<dbReference type="PANTHER" id="PTHR33973">
    <property type="entry name" value="OS07G0153300 PROTEIN"/>
    <property type="match status" value="1"/>
</dbReference>
<accession>A0A6A6GEL1</accession>
<evidence type="ECO:0000256" key="1">
    <source>
        <dbReference type="SAM" id="MobiDB-lite"/>
    </source>
</evidence>
<proteinExistence type="predicted"/>
<dbReference type="Pfam" id="PF07103">
    <property type="entry name" value="DUF1365"/>
    <property type="match status" value="1"/>
</dbReference>
<organism evidence="3 4">
    <name type="scientific">Elsinoe ampelina</name>
    <dbReference type="NCBI Taxonomy" id="302913"/>
    <lineage>
        <taxon>Eukaryota</taxon>
        <taxon>Fungi</taxon>
        <taxon>Dikarya</taxon>
        <taxon>Ascomycota</taxon>
        <taxon>Pezizomycotina</taxon>
        <taxon>Dothideomycetes</taxon>
        <taxon>Dothideomycetidae</taxon>
        <taxon>Myriangiales</taxon>
        <taxon>Elsinoaceae</taxon>
        <taxon>Elsinoe</taxon>
    </lineage>
</organism>
<dbReference type="InterPro" id="IPR010775">
    <property type="entry name" value="DUF1365"/>
</dbReference>